<sequence length="645" mass="72492">MTKTTSFLTAMACLCQVYTYAQDLAHRIPEDAFAVVSVRTGHFFNLVDVADFNTSTLGTKMLQAFGKEAGISLTSIEDMGVDIHSSLYYYTRQTDSIWYHTVLLPLKNSSQFAEGFGGGALTEVDGIYRAAADTASPGTTVGWNDRLAVITFGSVVDDFFYDEGVAARYGILQDNYGDTYAYADTFDNDGYTEEYADEYVLPPYDGVDTTGVVIDTAGWDIDTLDNGFGWDDSTWDTAATDGYDDGYWSQYEANRQKKDSLVAVWVGTYAEQVLSDLPRQHILNNASYVKSLDKDALVTAWVRNLGLIYDQFFLSLLAGRYPSTSAIGFGSLQAGVYANEDELTLKTSVDVQGDLAHSYARIYDHKINRKFLRYLDSDSLMGFFAYAIDMEAYMEEFPKMLGKIYGPMVGGYEEEIHIGSDILALLLDEKAIGETVKGDALFVLNGLTQHEVAYTDYEYDEDYNVTEVEKTKTETIPDFLLMFSSDNHALYQRLMDYTVSKGVGTLDNRVYALSHRKLPAPLYVTYRNGIIFLGTAHNQLERIASNRTVSKASRFHRKLLRQNIMTGFLNTQQALGRFSDEELSALEEHIRFKQLFGHLGNFYFRSGKMKGDTFSGEFVAQAPKDFSNALQYLLWLVDYASNDRR</sequence>
<comment type="caution">
    <text evidence="1">The sequence shown here is derived from an EMBL/GenBank/DDBJ whole genome shotgun (WGS) entry which is preliminary data.</text>
</comment>
<organism evidence="1 2">
    <name type="scientific">Parapedobacter deserti</name>
    <dbReference type="NCBI Taxonomy" id="1912957"/>
    <lineage>
        <taxon>Bacteria</taxon>
        <taxon>Pseudomonadati</taxon>
        <taxon>Bacteroidota</taxon>
        <taxon>Sphingobacteriia</taxon>
        <taxon>Sphingobacteriales</taxon>
        <taxon>Sphingobacteriaceae</taxon>
        <taxon>Parapedobacter</taxon>
    </lineage>
</organism>
<reference evidence="2" key="1">
    <citation type="journal article" date="2019" name="Int. J. Syst. Evol. Microbiol.">
        <title>The Global Catalogue of Microorganisms (GCM) 10K type strain sequencing project: providing services to taxonomists for standard genome sequencing and annotation.</title>
        <authorList>
            <consortium name="The Broad Institute Genomics Platform"/>
            <consortium name="The Broad Institute Genome Sequencing Center for Infectious Disease"/>
            <person name="Wu L."/>
            <person name="Ma J."/>
        </authorList>
    </citation>
    <scope>NUCLEOTIDE SEQUENCE [LARGE SCALE GENOMIC DNA]</scope>
    <source>
        <strain evidence="2">KCTC 52416</strain>
    </source>
</reference>
<keyword evidence="2" id="KW-1185">Reference proteome</keyword>
<proteinExistence type="predicted"/>
<dbReference type="Proteomes" id="UP001595526">
    <property type="component" value="Unassembled WGS sequence"/>
</dbReference>
<dbReference type="EMBL" id="JBHRTA010000008">
    <property type="protein sequence ID" value="MFC3196450.1"/>
    <property type="molecule type" value="Genomic_DNA"/>
</dbReference>
<name>A0ABV7JHW5_9SPHI</name>
<accession>A0ABV7JHW5</accession>
<dbReference type="RefSeq" id="WP_379019174.1">
    <property type="nucleotide sequence ID" value="NZ_JBHRTA010000008.1"/>
</dbReference>
<evidence type="ECO:0000313" key="2">
    <source>
        <dbReference type="Proteomes" id="UP001595526"/>
    </source>
</evidence>
<evidence type="ECO:0000313" key="1">
    <source>
        <dbReference type="EMBL" id="MFC3196450.1"/>
    </source>
</evidence>
<gene>
    <name evidence="1" type="ORF">ACFOET_02365</name>
</gene>
<protein>
    <submittedName>
        <fullName evidence="1">Uncharacterized protein</fullName>
    </submittedName>
</protein>